<keyword evidence="1" id="KW-0472">Membrane</keyword>
<gene>
    <name evidence="2" type="ordered locus">Turpa_2142</name>
</gene>
<accession>I4B681</accession>
<evidence type="ECO:0000256" key="1">
    <source>
        <dbReference type="SAM" id="Phobius"/>
    </source>
</evidence>
<evidence type="ECO:0000313" key="3">
    <source>
        <dbReference type="Proteomes" id="UP000006048"/>
    </source>
</evidence>
<evidence type="ECO:0000313" key="2">
    <source>
        <dbReference type="EMBL" id="AFM12788.1"/>
    </source>
</evidence>
<dbReference type="AlphaFoldDB" id="I4B681"/>
<protein>
    <submittedName>
        <fullName evidence="2">Uncharacterized protein</fullName>
    </submittedName>
</protein>
<feature type="transmembrane region" description="Helical" evidence="1">
    <location>
        <begin position="34"/>
        <end position="56"/>
    </location>
</feature>
<dbReference type="Proteomes" id="UP000006048">
    <property type="component" value="Chromosome"/>
</dbReference>
<dbReference type="EMBL" id="CP002959">
    <property type="protein sequence ID" value="AFM12788.1"/>
    <property type="molecule type" value="Genomic_DNA"/>
</dbReference>
<keyword evidence="1" id="KW-1133">Transmembrane helix</keyword>
<keyword evidence="3" id="KW-1185">Reference proteome</keyword>
<name>I4B681_TURPD</name>
<dbReference type="STRING" id="869212.Turpa_2142"/>
<dbReference type="HOGENOM" id="CLU_2588720_0_0_12"/>
<dbReference type="KEGG" id="tpx:Turpa_2142"/>
<reference evidence="2 3" key="1">
    <citation type="submission" date="2012-06" db="EMBL/GenBank/DDBJ databases">
        <title>The complete chromosome of genome of Turneriella parva DSM 21527.</title>
        <authorList>
            <consortium name="US DOE Joint Genome Institute (JGI-PGF)"/>
            <person name="Lucas S."/>
            <person name="Han J."/>
            <person name="Lapidus A."/>
            <person name="Bruce D."/>
            <person name="Goodwin L."/>
            <person name="Pitluck S."/>
            <person name="Peters L."/>
            <person name="Kyrpides N."/>
            <person name="Mavromatis K."/>
            <person name="Ivanova N."/>
            <person name="Mikhailova N."/>
            <person name="Chertkov O."/>
            <person name="Detter J.C."/>
            <person name="Tapia R."/>
            <person name="Han C."/>
            <person name="Land M."/>
            <person name="Hauser L."/>
            <person name="Markowitz V."/>
            <person name="Cheng J.-F."/>
            <person name="Hugenholtz P."/>
            <person name="Woyke T."/>
            <person name="Wu D."/>
            <person name="Gronow S."/>
            <person name="Wellnitz S."/>
            <person name="Brambilla E."/>
            <person name="Klenk H.-P."/>
            <person name="Eisen J.A."/>
        </authorList>
    </citation>
    <scope>NUCLEOTIDE SEQUENCE [LARGE SCALE GENOMIC DNA]</scope>
    <source>
        <strain evidence="3">ATCC BAA-1111 / DSM 21527 / NCTC 11395 / H</strain>
    </source>
</reference>
<keyword evidence="1" id="KW-0812">Transmembrane</keyword>
<proteinExistence type="predicted"/>
<sequence length="80" mass="9309">MSPDIGELVDVAYSSADPQIAELREGISWMPFNAVLLFGFAAVGYVIAILYFKLYLDIWLRYRRYLKEKRKYSHQQKCAA</sequence>
<organism evidence="2 3">
    <name type="scientific">Turneriella parva (strain ATCC BAA-1111 / DSM 21527 / NCTC 11395 / H)</name>
    <name type="common">Leptospira parva</name>
    <dbReference type="NCBI Taxonomy" id="869212"/>
    <lineage>
        <taxon>Bacteria</taxon>
        <taxon>Pseudomonadati</taxon>
        <taxon>Spirochaetota</taxon>
        <taxon>Spirochaetia</taxon>
        <taxon>Leptospirales</taxon>
        <taxon>Leptospiraceae</taxon>
        <taxon>Turneriella</taxon>
    </lineage>
</organism>